<sequence>MKSLVLASGSPRRADLLTQLGYQFSIVKPNIIEQQQPSESAPAYVERLAREKAEAGLQLLSAPAVVIGSDTLLVLNNQVLEKPRDKAHFMSMFQALSGATHEVLTAVAVTNGEQTRTIRVSTKVSFKVVTTAEMEAYWHTGEPADKAGGYGIQGIGGRFVTTINGSYFAVVGLPLYETEQLLTSFGLVSAFGSTV</sequence>
<comment type="function">
    <text evidence="4">Nucleoside triphosphate pyrophosphatase that hydrolyzes dTTP and UTP. May have a dual role in cell division arrest and in preventing the incorporation of modified nucleotides into cellular nucleic acids.</text>
</comment>
<dbReference type="EC" id="3.6.1.9" evidence="4"/>
<reference evidence="6" key="1">
    <citation type="submission" date="2017-04" db="EMBL/GenBank/DDBJ databases">
        <authorList>
            <person name="Varghese N."/>
            <person name="Submissions S."/>
        </authorList>
    </citation>
    <scope>NUCLEOTIDE SEQUENCE [LARGE SCALE GENOMIC DNA]</scope>
</reference>
<comment type="cofactor">
    <cofactor evidence="1 4">
        <name>a divalent metal cation</name>
        <dbReference type="ChEBI" id="CHEBI:60240"/>
    </cofactor>
</comment>
<dbReference type="Pfam" id="PF02545">
    <property type="entry name" value="Maf"/>
    <property type="match status" value="1"/>
</dbReference>
<dbReference type="EMBL" id="FXWH01000001">
    <property type="protein sequence ID" value="SMQ60391.1"/>
    <property type="molecule type" value="Genomic_DNA"/>
</dbReference>
<dbReference type="OrthoDB" id="9807767at2"/>
<dbReference type="GO" id="GO:0005737">
    <property type="term" value="C:cytoplasm"/>
    <property type="evidence" value="ECO:0007669"/>
    <property type="project" value="UniProtKB-SubCell"/>
</dbReference>
<evidence type="ECO:0000256" key="1">
    <source>
        <dbReference type="ARBA" id="ARBA00001968"/>
    </source>
</evidence>
<feature type="site" description="Important for substrate specificity" evidence="4">
    <location>
        <position position="12"/>
    </location>
</feature>
<name>A0A1Y6EGW6_9GAMM</name>
<dbReference type="Gene3D" id="3.90.950.10">
    <property type="match status" value="1"/>
</dbReference>
<keyword evidence="4" id="KW-0963">Cytoplasm</keyword>
<dbReference type="Proteomes" id="UP000194450">
    <property type="component" value="Unassembled WGS sequence"/>
</dbReference>
<evidence type="ECO:0000313" key="5">
    <source>
        <dbReference type="EMBL" id="SMQ60391.1"/>
    </source>
</evidence>
<evidence type="ECO:0000313" key="6">
    <source>
        <dbReference type="Proteomes" id="UP000194450"/>
    </source>
</evidence>
<evidence type="ECO:0000256" key="4">
    <source>
        <dbReference type="HAMAP-Rule" id="MF_00528"/>
    </source>
</evidence>
<dbReference type="PANTHER" id="PTHR43213:SF5">
    <property type="entry name" value="BIFUNCTIONAL DTTP_UTP PYROPHOSPHATASE_METHYLTRANSFERASE PROTEIN-RELATED"/>
    <property type="match status" value="1"/>
</dbReference>
<feature type="active site" description="Proton acceptor" evidence="4">
    <location>
        <position position="70"/>
    </location>
</feature>
<dbReference type="GO" id="GO:0036221">
    <property type="term" value="F:UTP diphosphatase activity"/>
    <property type="evidence" value="ECO:0007669"/>
    <property type="project" value="RHEA"/>
</dbReference>
<comment type="catalytic activity">
    <reaction evidence="4">
        <text>dTTP + H2O = dTMP + diphosphate + H(+)</text>
        <dbReference type="Rhea" id="RHEA:28534"/>
        <dbReference type="ChEBI" id="CHEBI:15377"/>
        <dbReference type="ChEBI" id="CHEBI:15378"/>
        <dbReference type="ChEBI" id="CHEBI:33019"/>
        <dbReference type="ChEBI" id="CHEBI:37568"/>
        <dbReference type="ChEBI" id="CHEBI:63528"/>
        <dbReference type="EC" id="3.6.1.9"/>
    </reaction>
</comment>
<dbReference type="GO" id="GO:0036218">
    <property type="term" value="F:dTTP diphosphatase activity"/>
    <property type="evidence" value="ECO:0007669"/>
    <property type="project" value="RHEA"/>
</dbReference>
<dbReference type="PANTHER" id="PTHR43213">
    <property type="entry name" value="BIFUNCTIONAL DTTP/UTP PYROPHOSPHATASE/METHYLTRANSFERASE PROTEIN-RELATED"/>
    <property type="match status" value="1"/>
</dbReference>
<feature type="site" description="Important for substrate specificity" evidence="4">
    <location>
        <position position="153"/>
    </location>
</feature>
<dbReference type="AlphaFoldDB" id="A0A1Y6EGW6"/>
<keyword evidence="6" id="KW-1185">Reference proteome</keyword>
<keyword evidence="3 4" id="KW-0546">Nucleotide metabolism</keyword>
<dbReference type="NCBIfam" id="TIGR00172">
    <property type="entry name" value="maf"/>
    <property type="match status" value="1"/>
</dbReference>
<proteinExistence type="inferred from homology"/>
<comment type="similarity">
    <text evidence="4">Belongs to the Maf family. YhdE subfamily.</text>
</comment>
<comment type="catalytic activity">
    <reaction evidence="4">
        <text>UTP + H2O = UMP + diphosphate + H(+)</text>
        <dbReference type="Rhea" id="RHEA:29395"/>
        <dbReference type="ChEBI" id="CHEBI:15377"/>
        <dbReference type="ChEBI" id="CHEBI:15378"/>
        <dbReference type="ChEBI" id="CHEBI:33019"/>
        <dbReference type="ChEBI" id="CHEBI:46398"/>
        <dbReference type="ChEBI" id="CHEBI:57865"/>
        <dbReference type="EC" id="3.6.1.9"/>
    </reaction>
</comment>
<comment type="caution">
    <text evidence="4">Lacks conserved residue(s) required for the propagation of feature annotation.</text>
</comment>
<evidence type="ECO:0000256" key="3">
    <source>
        <dbReference type="ARBA" id="ARBA00023080"/>
    </source>
</evidence>
<dbReference type="InterPro" id="IPR003697">
    <property type="entry name" value="Maf-like"/>
</dbReference>
<protein>
    <recommendedName>
        <fullName evidence="4">dTTP/UTP pyrophosphatase</fullName>
        <shortName evidence="4">dTTPase/UTPase</shortName>
        <ecNumber evidence="4">3.6.1.9</ecNumber>
    </recommendedName>
    <alternativeName>
        <fullName evidence="4">Nucleoside triphosphate pyrophosphatase</fullName>
    </alternativeName>
    <alternativeName>
        <fullName evidence="4">Nucleotide pyrophosphatase</fullName>
        <shortName evidence="4">Nucleotide PPase</shortName>
    </alternativeName>
</protein>
<dbReference type="CDD" id="cd00555">
    <property type="entry name" value="Maf"/>
    <property type="match status" value="1"/>
</dbReference>
<evidence type="ECO:0000256" key="2">
    <source>
        <dbReference type="ARBA" id="ARBA00022801"/>
    </source>
</evidence>
<accession>A0A1Y6EGW6</accession>
<dbReference type="GO" id="GO:0009117">
    <property type="term" value="P:nucleotide metabolic process"/>
    <property type="evidence" value="ECO:0007669"/>
    <property type="project" value="UniProtKB-KW"/>
</dbReference>
<keyword evidence="2 4" id="KW-0378">Hydrolase</keyword>
<dbReference type="HAMAP" id="MF_00528">
    <property type="entry name" value="Maf"/>
    <property type="match status" value="1"/>
</dbReference>
<dbReference type="SUPFAM" id="SSF52972">
    <property type="entry name" value="ITPase-like"/>
    <property type="match status" value="1"/>
</dbReference>
<gene>
    <name evidence="5" type="ORF">SAMN06297229_0410</name>
</gene>
<dbReference type="PIRSF" id="PIRSF006305">
    <property type="entry name" value="Maf"/>
    <property type="match status" value="1"/>
</dbReference>
<organism evidence="5 6">
    <name type="scientific">Pseudidiomarina planktonica</name>
    <dbReference type="NCBI Taxonomy" id="1323738"/>
    <lineage>
        <taxon>Bacteria</taxon>
        <taxon>Pseudomonadati</taxon>
        <taxon>Pseudomonadota</taxon>
        <taxon>Gammaproteobacteria</taxon>
        <taxon>Alteromonadales</taxon>
        <taxon>Idiomarinaceae</taxon>
        <taxon>Pseudidiomarina</taxon>
    </lineage>
</organism>
<dbReference type="InterPro" id="IPR029001">
    <property type="entry name" value="ITPase-like_fam"/>
</dbReference>
<comment type="subcellular location">
    <subcellularLocation>
        <location evidence="4">Cytoplasm</location>
    </subcellularLocation>
</comment>
<feature type="site" description="Important for substrate specificity" evidence="4">
    <location>
        <position position="71"/>
    </location>
</feature>
<dbReference type="RefSeq" id="WP_086433592.1">
    <property type="nucleotide sequence ID" value="NZ_FXWH01000001.1"/>
</dbReference>